<dbReference type="EMBL" id="SDPT01000001">
    <property type="protein sequence ID" value="RXZ34998.1"/>
    <property type="molecule type" value="Genomic_DNA"/>
</dbReference>
<evidence type="ECO:0000256" key="2">
    <source>
        <dbReference type="ARBA" id="ARBA00023002"/>
    </source>
</evidence>
<evidence type="ECO:0000313" key="4">
    <source>
        <dbReference type="Proteomes" id="UP000292347"/>
    </source>
</evidence>
<proteinExistence type="inferred from homology"/>
<dbReference type="Proteomes" id="UP000292347">
    <property type="component" value="Unassembled WGS sequence"/>
</dbReference>
<organism evidence="3 4">
    <name type="scientific">Sphingomonas desiccabilis</name>
    <dbReference type="NCBI Taxonomy" id="429134"/>
    <lineage>
        <taxon>Bacteria</taxon>
        <taxon>Pseudomonadati</taxon>
        <taxon>Pseudomonadota</taxon>
        <taxon>Alphaproteobacteria</taxon>
        <taxon>Sphingomonadales</taxon>
        <taxon>Sphingomonadaceae</taxon>
        <taxon>Sphingomonas</taxon>
    </lineage>
</organism>
<dbReference type="InterPro" id="IPR002347">
    <property type="entry name" value="SDR_fam"/>
</dbReference>
<dbReference type="PANTHER" id="PTHR42901:SF1">
    <property type="entry name" value="ALCOHOL DEHYDROGENASE"/>
    <property type="match status" value="1"/>
</dbReference>
<protein>
    <submittedName>
        <fullName evidence="3">SDR family NAD(P)-dependent oxidoreductase</fullName>
    </submittedName>
</protein>
<accession>A0A4Q2IZR0</accession>
<keyword evidence="2" id="KW-0560">Oxidoreductase</keyword>
<dbReference type="SUPFAM" id="SSF51735">
    <property type="entry name" value="NAD(P)-binding Rossmann-fold domains"/>
    <property type="match status" value="1"/>
</dbReference>
<dbReference type="AlphaFoldDB" id="A0A4Q2IZR0"/>
<dbReference type="Pfam" id="PF00106">
    <property type="entry name" value="adh_short"/>
    <property type="match status" value="1"/>
</dbReference>
<gene>
    <name evidence="3" type="ORF">EO081_04935</name>
</gene>
<evidence type="ECO:0000256" key="1">
    <source>
        <dbReference type="ARBA" id="ARBA00006484"/>
    </source>
</evidence>
<comment type="caution">
    <text evidence="3">The sequence shown here is derived from an EMBL/GenBank/DDBJ whole genome shotgun (WGS) entry which is preliminary data.</text>
</comment>
<comment type="similarity">
    <text evidence="1">Belongs to the short-chain dehydrogenases/reductases (SDR) family.</text>
</comment>
<name>A0A4Q2IZR0_9SPHN</name>
<dbReference type="OrthoDB" id="9790785at2"/>
<dbReference type="Gene3D" id="3.40.50.720">
    <property type="entry name" value="NAD(P)-binding Rossmann-like Domain"/>
    <property type="match status" value="1"/>
</dbReference>
<keyword evidence="4" id="KW-1185">Reference proteome</keyword>
<evidence type="ECO:0000313" key="3">
    <source>
        <dbReference type="EMBL" id="RXZ34998.1"/>
    </source>
</evidence>
<sequence length="236" mass="24531">MTDKPLADQLALVTGASRGIGAATALALAAQGAHVVLTARTPGGLEEVEEAIHQAGGSATIAPLDLAEPDGVARLAAALGERWQALDMLVLNAAMLGSLGPVNAIDFKEMSTLFTLNVTAQAALLGAFGPMLRQAKNGRVVGLTSSVGRTPRAYWGLYGSSKAAFENLLTAFGEEVRQLTAIRTAIVDPGATRTKMRARAYPGEAPESVKPPEVVAERIAALMVAGFETGHFERVD</sequence>
<dbReference type="RefSeq" id="WP_129340779.1">
    <property type="nucleotide sequence ID" value="NZ_JACIDD010000001.1"/>
</dbReference>
<dbReference type="GO" id="GO:0016491">
    <property type="term" value="F:oxidoreductase activity"/>
    <property type="evidence" value="ECO:0007669"/>
    <property type="project" value="UniProtKB-KW"/>
</dbReference>
<dbReference type="PRINTS" id="PR00081">
    <property type="entry name" value="GDHRDH"/>
</dbReference>
<reference evidence="3 4" key="1">
    <citation type="submission" date="2019-01" db="EMBL/GenBank/DDBJ databases">
        <title>Sphingomonas mucosissima sp. nov. and Sphingomonas desiccabilis sp. nov., from biological soil crusts in the Colorado Plateau, USA.</title>
        <authorList>
            <person name="Zhu D."/>
        </authorList>
    </citation>
    <scope>NUCLEOTIDE SEQUENCE [LARGE SCALE GENOMIC DNA]</scope>
    <source>
        <strain evidence="3 4">CP1D</strain>
    </source>
</reference>
<dbReference type="PANTHER" id="PTHR42901">
    <property type="entry name" value="ALCOHOL DEHYDROGENASE"/>
    <property type="match status" value="1"/>
</dbReference>
<dbReference type="InterPro" id="IPR036291">
    <property type="entry name" value="NAD(P)-bd_dom_sf"/>
</dbReference>